<sequence>MKRCHKKHQLHSWFDISRRQFHMIPSPDSSLTMGASSVRPCSYKRARNCAFVDFKNESLASQVQKQLHGLQFLGKVLSVERARDLIEDRKRQEREPQTRKDFVSTNNATFATDLSDSSGRDSAHAREPISQKLGVEYPFPPHLEYAYPPPDGNILTQHCKCSYCCSPASIHRFCI</sequence>
<dbReference type="PANTHER" id="PTHR16105">
    <property type="entry name" value="RNA-BINDING REGION-CONTAINING PROTEIN 3"/>
    <property type="match status" value="1"/>
</dbReference>
<name>A0ABD1RQL1_9LAMI</name>
<dbReference type="Proteomes" id="UP001604336">
    <property type="component" value="Unassembled WGS sequence"/>
</dbReference>
<dbReference type="Gene3D" id="3.30.70.330">
    <property type="match status" value="1"/>
</dbReference>
<dbReference type="InterPro" id="IPR045164">
    <property type="entry name" value="RBM41/RNPC3"/>
</dbReference>
<feature type="compositionally biased region" description="Polar residues" evidence="2">
    <location>
        <begin position="103"/>
        <end position="117"/>
    </location>
</feature>
<protein>
    <submittedName>
        <fullName evidence="3">U11/U12 small nuclear ribonucleoprotein 65 kDa protein</fullName>
    </submittedName>
</protein>
<feature type="compositionally biased region" description="Basic and acidic residues" evidence="2">
    <location>
        <begin position="89"/>
        <end position="102"/>
    </location>
</feature>
<dbReference type="AlphaFoldDB" id="A0ABD1RQL1"/>
<keyword evidence="3" id="KW-0687">Ribonucleoprotein</keyword>
<keyword evidence="4" id="KW-1185">Reference proteome</keyword>
<dbReference type="InterPro" id="IPR012677">
    <property type="entry name" value="Nucleotide-bd_a/b_plait_sf"/>
</dbReference>
<evidence type="ECO:0000313" key="4">
    <source>
        <dbReference type="Proteomes" id="UP001604336"/>
    </source>
</evidence>
<evidence type="ECO:0000256" key="2">
    <source>
        <dbReference type="SAM" id="MobiDB-lite"/>
    </source>
</evidence>
<dbReference type="InterPro" id="IPR035979">
    <property type="entry name" value="RBD_domain_sf"/>
</dbReference>
<dbReference type="GO" id="GO:0003723">
    <property type="term" value="F:RNA binding"/>
    <property type="evidence" value="ECO:0007669"/>
    <property type="project" value="UniProtKB-KW"/>
</dbReference>
<feature type="region of interest" description="Disordered" evidence="2">
    <location>
        <begin position="89"/>
        <end position="125"/>
    </location>
</feature>
<evidence type="ECO:0000256" key="1">
    <source>
        <dbReference type="ARBA" id="ARBA00022884"/>
    </source>
</evidence>
<comment type="caution">
    <text evidence="3">The sequence shown here is derived from an EMBL/GenBank/DDBJ whole genome shotgun (WGS) entry which is preliminary data.</text>
</comment>
<gene>
    <name evidence="3" type="ORF">Adt_26199</name>
</gene>
<organism evidence="3 4">
    <name type="scientific">Abeliophyllum distichum</name>
    <dbReference type="NCBI Taxonomy" id="126358"/>
    <lineage>
        <taxon>Eukaryota</taxon>
        <taxon>Viridiplantae</taxon>
        <taxon>Streptophyta</taxon>
        <taxon>Embryophyta</taxon>
        <taxon>Tracheophyta</taxon>
        <taxon>Spermatophyta</taxon>
        <taxon>Magnoliopsida</taxon>
        <taxon>eudicotyledons</taxon>
        <taxon>Gunneridae</taxon>
        <taxon>Pentapetalae</taxon>
        <taxon>asterids</taxon>
        <taxon>lamiids</taxon>
        <taxon>Lamiales</taxon>
        <taxon>Oleaceae</taxon>
        <taxon>Forsythieae</taxon>
        <taxon>Abeliophyllum</taxon>
    </lineage>
</organism>
<reference evidence="4" key="1">
    <citation type="submission" date="2024-07" db="EMBL/GenBank/DDBJ databases">
        <title>Two chromosome-level genome assemblies of Korean endemic species Abeliophyllum distichum and Forsythia ovata (Oleaceae).</title>
        <authorList>
            <person name="Jang H."/>
        </authorList>
    </citation>
    <scope>NUCLEOTIDE SEQUENCE [LARGE SCALE GENOMIC DNA]</scope>
</reference>
<accession>A0ABD1RQL1</accession>
<proteinExistence type="predicted"/>
<dbReference type="EMBL" id="JBFOLK010000008">
    <property type="protein sequence ID" value="KAL2490571.1"/>
    <property type="molecule type" value="Genomic_DNA"/>
</dbReference>
<evidence type="ECO:0000313" key="3">
    <source>
        <dbReference type="EMBL" id="KAL2490571.1"/>
    </source>
</evidence>
<keyword evidence="1" id="KW-0694">RNA-binding</keyword>
<dbReference type="GO" id="GO:1990904">
    <property type="term" value="C:ribonucleoprotein complex"/>
    <property type="evidence" value="ECO:0007669"/>
    <property type="project" value="UniProtKB-KW"/>
</dbReference>
<dbReference type="SUPFAM" id="SSF54928">
    <property type="entry name" value="RNA-binding domain, RBD"/>
    <property type="match status" value="1"/>
</dbReference>
<dbReference type="PANTHER" id="PTHR16105:SF0">
    <property type="entry name" value="RNA-BINDING REGION-CONTAINING PROTEIN 3"/>
    <property type="match status" value="1"/>
</dbReference>